<protein>
    <submittedName>
        <fullName evidence="1">Uncharacterized protein</fullName>
    </submittedName>
</protein>
<comment type="caution">
    <text evidence="1">The sequence shown here is derived from an EMBL/GenBank/DDBJ whole genome shotgun (WGS) entry which is preliminary data.</text>
</comment>
<reference evidence="1" key="1">
    <citation type="submission" date="2022-08" db="EMBL/GenBank/DDBJ databases">
        <title>Genome Sequence of Lecanicillium fungicola.</title>
        <authorList>
            <person name="Buettner E."/>
        </authorList>
    </citation>
    <scope>NUCLEOTIDE SEQUENCE</scope>
    <source>
        <strain evidence="1">Babe33</strain>
    </source>
</reference>
<organism evidence="1 2">
    <name type="scientific">Zarea fungicola</name>
    <dbReference type="NCBI Taxonomy" id="93591"/>
    <lineage>
        <taxon>Eukaryota</taxon>
        <taxon>Fungi</taxon>
        <taxon>Dikarya</taxon>
        <taxon>Ascomycota</taxon>
        <taxon>Pezizomycotina</taxon>
        <taxon>Sordariomycetes</taxon>
        <taxon>Hypocreomycetidae</taxon>
        <taxon>Hypocreales</taxon>
        <taxon>Cordycipitaceae</taxon>
        <taxon>Zarea</taxon>
    </lineage>
</organism>
<evidence type="ECO:0000313" key="2">
    <source>
        <dbReference type="Proteomes" id="UP001143910"/>
    </source>
</evidence>
<sequence length="548" mass="60527">MESIPLRRTSERQLQRAARTTTRTEPYAPAPAPPKRRVVRLSNAPSLSKLHTSATEARVISATTATTATTTPTATTATTPTAKARFPSHSPSGPRLGSRLNRPQRESVGSYPSSSHSCTHENSVDREQALQPSHGATPRELKIDHLLSVGHLQKGATDNKENEKPFQRKWAAGKQVSPIPRIDIAAEAIASPERKPLASRSRNTQQAAPPTKVSVPDAAVTTTGATGAANNNSSQTKQRRNILKVNNRIYTRFDCIGKGGTAKVWHVMTENGKMLALKRVSLENAPAAAIKGFLGEVSLLQKLNNVEHVIKLYDSEMNHDKKVLSLVMELGDQAFDKVLEAQQTAKAPKMDPVLVRYYWKQMVQCVQSVHEHNVVHSDLKPSNFVTVQGNLKLIDFGIADAIQADETLNLHRHGAVGTPNYMSPESLSGVNHHKPPMPGQPTFLKLGKPSDVWSLGCILYQMVYGRPPFSHIENQMARCHAIVDWRHAIKFPPQGTGGVTIPPSLMRTMKRCLIRDEHMRPTCEELLDMSDPFLYPQEHICSSCREKF</sequence>
<dbReference type="EMBL" id="JANJQO010000822">
    <property type="protein sequence ID" value="KAJ2974501.1"/>
    <property type="molecule type" value="Genomic_DNA"/>
</dbReference>
<accession>A0ACC1N7P8</accession>
<proteinExistence type="predicted"/>
<gene>
    <name evidence="1" type="ORF">NQ176_g6025</name>
</gene>
<keyword evidence="2" id="KW-1185">Reference proteome</keyword>
<dbReference type="Proteomes" id="UP001143910">
    <property type="component" value="Unassembled WGS sequence"/>
</dbReference>
<evidence type="ECO:0000313" key="1">
    <source>
        <dbReference type="EMBL" id="KAJ2974501.1"/>
    </source>
</evidence>
<name>A0ACC1N7P8_9HYPO</name>